<organism evidence="3 4">
    <name type="scientific">Coleofasciculus chthonoplastes PCC 7420</name>
    <dbReference type="NCBI Taxonomy" id="118168"/>
    <lineage>
        <taxon>Bacteria</taxon>
        <taxon>Bacillati</taxon>
        <taxon>Cyanobacteriota</taxon>
        <taxon>Cyanophyceae</taxon>
        <taxon>Coleofasciculales</taxon>
        <taxon>Coleofasciculaceae</taxon>
        <taxon>Coleofasciculus</taxon>
    </lineage>
</organism>
<proteinExistence type="predicted"/>
<evidence type="ECO:0000313" key="4">
    <source>
        <dbReference type="Proteomes" id="UP000003835"/>
    </source>
</evidence>
<dbReference type="PANTHER" id="PTHR36109">
    <property type="entry name" value="MEMBRANE PROTEIN-RELATED"/>
    <property type="match status" value="1"/>
</dbReference>
<keyword evidence="1" id="KW-0812">Transmembrane</keyword>
<evidence type="ECO:0000256" key="1">
    <source>
        <dbReference type="SAM" id="Phobius"/>
    </source>
</evidence>
<name>B4VSD2_9CYAN</name>
<feature type="domain" description="General stress protein 17M-like" evidence="2">
    <location>
        <begin position="10"/>
        <end position="78"/>
    </location>
</feature>
<evidence type="ECO:0000313" key="3">
    <source>
        <dbReference type="EMBL" id="EDX75123.1"/>
    </source>
</evidence>
<dbReference type="STRING" id="118168.MC7420_2127"/>
<dbReference type="HOGENOM" id="CLU_083853_0_0_3"/>
<dbReference type="Pfam" id="PF11181">
    <property type="entry name" value="YflT"/>
    <property type="match status" value="1"/>
</dbReference>
<keyword evidence="1" id="KW-1133">Transmembrane helix</keyword>
<dbReference type="RefSeq" id="WP_006101397.1">
    <property type="nucleotide sequence ID" value="NZ_DS989850.1"/>
</dbReference>
<evidence type="ECO:0000259" key="2">
    <source>
        <dbReference type="Pfam" id="PF11181"/>
    </source>
</evidence>
<accession>B4VSD2</accession>
<dbReference type="eggNOG" id="COG3861">
    <property type="taxonomic scope" value="Bacteria"/>
</dbReference>
<feature type="transmembrane region" description="Helical" evidence="1">
    <location>
        <begin position="105"/>
        <end position="131"/>
    </location>
</feature>
<feature type="transmembrane region" description="Helical" evidence="1">
    <location>
        <begin position="65"/>
        <end position="93"/>
    </location>
</feature>
<dbReference type="InterPro" id="IPR052948">
    <property type="entry name" value="Low_temp-induced_all0457"/>
</dbReference>
<dbReference type="PANTHER" id="PTHR36109:SF2">
    <property type="entry name" value="MEMBRANE PROTEIN"/>
    <property type="match status" value="1"/>
</dbReference>
<dbReference type="EMBL" id="DS989850">
    <property type="protein sequence ID" value="EDX75123.1"/>
    <property type="molecule type" value="Genomic_DNA"/>
</dbReference>
<gene>
    <name evidence="3" type="ORF">MC7420_2127</name>
</gene>
<dbReference type="Proteomes" id="UP000003835">
    <property type="component" value="Unassembled WGS sequence"/>
</dbReference>
<dbReference type="AlphaFoldDB" id="B4VSD2"/>
<keyword evidence="4" id="KW-1185">Reference proteome</keyword>
<reference evidence="3 4" key="1">
    <citation type="submission" date="2008-07" db="EMBL/GenBank/DDBJ databases">
        <authorList>
            <person name="Tandeau de Marsac N."/>
            <person name="Ferriera S."/>
            <person name="Johnson J."/>
            <person name="Kravitz S."/>
            <person name="Beeson K."/>
            <person name="Sutton G."/>
            <person name="Rogers Y.-H."/>
            <person name="Friedman R."/>
            <person name="Frazier M."/>
            <person name="Venter J.C."/>
        </authorList>
    </citation>
    <scope>NUCLEOTIDE SEQUENCE [LARGE SCALE GENOMIC DNA]</scope>
    <source>
        <strain evidence="3 4">PCC 7420</strain>
    </source>
</reference>
<dbReference type="InterPro" id="IPR025889">
    <property type="entry name" value="GSP17M-like_dom"/>
</dbReference>
<protein>
    <recommendedName>
        <fullName evidence="2">General stress protein 17M-like domain-containing protein</fullName>
    </recommendedName>
</protein>
<keyword evidence="1" id="KW-0472">Membrane</keyword>
<sequence>MALHQHKRAIGIFTNRDAVTQALQELHLANFPLDQVTVITRELEEESLHDTDRKTRKGNQAAKQVGNGAVVGGVIGLVTGVLVGVGALAIPLIGPIMLADALGTAVATTLAGTGIGAVSGGLLGALIGLGIPKKHAKAYHERFLRGDFLVIVEGTDDQIRQAISLLKDGGIEEVGIYNAPEMDGINTDFPVTAVDDPHAQMSRSTVYREPELN</sequence>
<dbReference type="OrthoDB" id="462701at2"/>